<dbReference type="InterPro" id="IPR011055">
    <property type="entry name" value="Dup_hybrid_motif"/>
</dbReference>
<dbReference type="InterPro" id="IPR016047">
    <property type="entry name" value="M23ase_b-sheet_dom"/>
</dbReference>
<keyword evidence="3" id="KW-1185">Reference proteome</keyword>
<dbReference type="OrthoDB" id="9800107at2"/>
<feature type="domain" description="M23ase beta-sheet core" evidence="1">
    <location>
        <begin position="49"/>
        <end position="137"/>
    </location>
</feature>
<dbReference type="Gene3D" id="2.70.70.10">
    <property type="entry name" value="Glucose Permease (Domain IIA)"/>
    <property type="match status" value="1"/>
</dbReference>
<dbReference type="InterPro" id="IPR050570">
    <property type="entry name" value="Cell_wall_metabolism_enzyme"/>
</dbReference>
<comment type="caution">
    <text evidence="2">The sequence shown here is derived from an EMBL/GenBank/DDBJ whole genome shotgun (WGS) entry which is preliminary data.</text>
</comment>
<proteinExistence type="predicted"/>
<accession>A0A317CFL9</accession>
<dbReference type="AlphaFoldDB" id="A0A317CFL9"/>
<dbReference type="Proteomes" id="UP000245539">
    <property type="component" value="Unassembled WGS sequence"/>
</dbReference>
<evidence type="ECO:0000313" key="2">
    <source>
        <dbReference type="EMBL" id="PWQ96891.1"/>
    </source>
</evidence>
<evidence type="ECO:0000259" key="1">
    <source>
        <dbReference type="Pfam" id="PF01551"/>
    </source>
</evidence>
<reference evidence="2 3" key="1">
    <citation type="submission" date="2018-05" db="EMBL/GenBank/DDBJ databases">
        <title>Leucothrix arctica sp. nov., isolated from Arctic seawater.</title>
        <authorList>
            <person name="Choi A."/>
            <person name="Baek K."/>
        </authorList>
    </citation>
    <scope>NUCLEOTIDE SEQUENCE [LARGE SCALE GENOMIC DNA]</scope>
    <source>
        <strain evidence="2 3">JCM 18388</strain>
    </source>
</reference>
<dbReference type="EMBL" id="QGKM01000030">
    <property type="protein sequence ID" value="PWQ96891.1"/>
    <property type="molecule type" value="Genomic_DNA"/>
</dbReference>
<name>A0A317CFL9_9GAMM</name>
<evidence type="ECO:0000313" key="3">
    <source>
        <dbReference type="Proteomes" id="UP000245539"/>
    </source>
</evidence>
<dbReference type="SUPFAM" id="SSF51261">
    <property type="entry name" value="Duplicated hybrid motif"/>
    <property type="match status" value="1"/>
</dbReference>
<protein>
    <recommendedName>
        <fullName evidence="1">M23ase beta-sheet core domain-containing protein</fullName>
    </recommendedName>
</protein>
<dbReference type="PANTHER" id="PTHR21666:SF268">
    <property type="entry name" value="PEPTIDASE M23 DOMAIN-CONTAINING PROTEIN"/>
    <property type="match status" value="1"/>
</dbReference>
<dbReference type="RefSeq" id="WP_109837861.1">
    <property type="nucleotide sequence ID" value="NZ_QGKM01000030.1"/>
</dbReference>
<gene>
    <name evidence="2" type="ORF">DKW60_11835</name>
</gene>
<sequence>MKSLFLLAILIFLLGFLPKESRVMPVDGATVVDWNPKSFWYYPWGRSGVHKGIDIFAPIGTTVRATTSGIVLYSGNYGLGGKVVYMLGANWRFHYYAHLNSIEVSSFTPVSAGQVIGQVGTSGNAAGKSPHLHYTIKSAFPRFWKYRSSHYSAWRRTFYIDPGKFLRGIPQ</sequence>
<dbReference type="Pfam" id="PF01551">
    <property type="entry name" value="Peptidase_M23"/>
    <property type="match status" value="1"/>
</dbReference>
<organism evidence="2 3">
    <name type="scientific">Leucothrix pacifica</name>
    <dbReference type="NCBI Taxonomy" id="1247513"/>
    <lineage>
        <taxon>Bacteria</taxon>
        <taxon>Pseudomonadati</taxon>
        <taxon>Pseudomonadota</taxon>
        <taxon>Gammaproteobacteria</taxon>
        <taxon>Thiotrichales</taxon>
        <taxon>Thiotrichaceae</taxon>
        <taxon>Leucothrix</taxon>
    </lineage>
</organism>
<dbReference type="GO" id="GO:0004222">
    <property type="term" value="F:metalloendopeptidase activity"/>
    <property type="evidence" value="ECO:0007669"/>
    <property type="project" value="TreeGrafter"/>
</dbReference>
<dbReference type="PANTHER" id="PTHR21666">
    <property type="entry name" value="PEPTIDASE-RELATED"/>
    <property type="match status" value="1"/>
</dbReference>
<dbReference type="CDD" id="cd12797">
    <property type="entry name" value="M23_peptidase"/>
    <property type="match status" value="1"/>
</dbReference>